<keyword evidence="3" id="KW-1185">Reference proteome</keyword>
<sequence length="234" mass="25392">MKVMDKGWKMKKRLVAFLLCCAAASSFAAFQFDYGSISAAHSDYGKDTYDAYADRAGRFGLQNAFYFNTGSYLYASFSKGAPEFGAYYLDGRNKGEEIRLADIGNGQYTAIGADGKALKFNAGDSIGFWTRDADGRTVYNTPGLDGQHTYNGTAILDRNNYVVAFGKYGQYVSSPTGNYTYDQMIDAAQSVLNVQVGSKAPVPSGQPLPGLLAALLVCGGTYTGYRLRNRKTRA</sequence>
<evidence type="ECO:0000313" key="3">
    <source>
        <dbReference type="Proteomes" id="UP000435649"/>
    </source>
</evidence>
<protein>
    <recommendedName>
        <fullName evidence="4">Secreted protein with PEP-CTERM sorting signal</fullName>
    </recommendedName>
</protein>
<reference evidence="2 3" key="1">
    <citation type="submission" date="2019-08" db="EMBL/GenBank/DDBJ databases">
        <title>In-depth cultivation of the pig gut microbiome towards novel bacterial diversity and tailored functional studies.</title>
        <authorList>
            <person name="Wylensek D."/>
            <person name="Hitch T.C.A."/>
            <person name="Clavel T."/>
        </authorList>
    </citation>
    <scope>NUCLEOTIDE SEQUENCE [LARGE SCALE GENOMIC DNA]</scope>
    <source>
        <strain evidence="2 3">BBE-744-WT-12</strain>
    </source>
</reference>
<dbReference type="EMBL" id="VUNS01000014">
    <property type="protein sequence ID" value="MST97983.1"/>
    <property type="molecule type" value="Genomic_DNA"/>
</dbReference>
<dbReference type="Proteomes" id="UP000435649">
    <property type="component" value="Unassembled WGS sequence"/>
</dbReference>
<comment type="caution">
    <text evidence="2">The sequence shown here is derived from an EMBL/GenBank/DDBJ whole genome shotgun (WGS) entry which is preliminary data.</text>
</comment>
<accession>A0A844G4B6</accession>
<keyword evidence="1" id="KW-0732">Signal</keyword>
<dbReference type="RefSeq" id="WP_106055612.1">
    <property type="nucleotide sequence ID" value="NZ_CALXOB010000029.1"/>
</dbReference>
<proteinExistence type="predicted"/>
<evidence type="ECO:0008006" key="4">
    <source>
        <dbReference type="Google" id="ProtNLM"/>
    </source>
</evidence>
<gene>
    <name evidence="2" type="ORF">FYJ85_13130</name>
</gene>
<dbReference type="AlphaFoldDB" id="A0A844G4B6"/>
<name>A0A844G4B6_9BACT</name>
<evidence type="ECO:0000256" key="1">
    <source>
        <dbReference type="SAM" id="SignalP"/>
    </source>
</evidence>
<evidence type="ECO:0000313" key="2">
    <source>
        <dbReference type="EMBL" id="MST97983.1"/>
    </source>
</evidence>
<feature type="chain" id="PRO_5032659684" description="Secreted protein with PEP-CTERM sorting signal" evidence="1">
    <location>
        <begin position="29"/>
        <end position="234"/>
    </location>
</feature>
<organism evidence="2 3">
    <name type="scientific">Victivallis lenta</name>
    <dbReference type="NCBI Taxonomy" id="2606640"/>
    <lineage>
        <taxon>Bacteria</taxon>
        <taxon>Pseudomonadati</taxon>
        <taxon>Lentisphaerota</taxon>
        <taxon>Lentisphaeria</taxon>
        <taxon>Victivallales</taxon>
        <taxon>Victivallaceae</taxon>
        <taxon>Victivallis</taxon>
    </lineage>
</organism>
<feature type="signal peptide" evidence="1">
    <location>
        <begin position="1"/>
        <end position="28"/>
    </location>
</feature>